<evidence type="ECO:0000256" key="5">
    <source>
        <dbReference type="ARBA" id="ARBA00022692"/>
    </source>
</evidence>
<evidence type="ECO:0000256" key="6">
    <source>
        <dbReference type="ARBA" id="ARBA00022741"/>
    </source>
</evidence>
<dbReference type="Gene3D" id="3.30.980.40">
    <property type="match status" value="1"/>
</dbReference>
<evidence type="ECO:0000256" key="9">
    <source>
        <dbReference type="ARBA" id="ARBA00022989"/>
    </source>
</evidence>
<keyword evidence="11 15" id="KW-0472">Membrane</keyword>
<dbReference type="GO" id="GO:0005886">
    <property type="term" value="C:plasma membrane"/>
    <property type="evidence" value="ECO:0007669"/>
    <property type="project" value="UniProtKB-SubCell"/>
</dbReference>
<comment type="caution">
    <text evidence="17">The sequence shown here is derived from an EMBL/GenBank/DDBJ whole genome shotgun (WGS) entry which is preliminary data.</text>
</comment>
<dbReference type="InterPro" id="IPR036390">
    <property type="entry name" value="WH_DNA-bd_sf"/>
</dbReference>
<sequence length="915" mass="98137">MAASKKKPSPQRGVNAEKSSARRAQNGGFNCTKRPLFFALALLAGVVLLATLLSYENGQPFFGNESWLKNLVVTTETGEANPMGKLGATFAVVAFNLFGLTAFMLPAFLFLFAYYMMSFRADISLTWKTFLMFLALLSGAALLEILPKDLVGFDPEAGENPRMPSLGGPGGRLGKFLFNEVLCPIIGTAGSAVFLSLLYLFCVLGLIVAAPQRTLADAVDAAVGLVRGYFEKRRQWREHQALRREAQRKAQLAAQEQLRKNKEAAEREAQNAAVSAESEVSEDEPDAAPQNAVPAEFSGAETEDEDFSGVPVADDAIPAPAAPVLEEIPDGATLTPIDFDAENEEPLSAAPEGAEADAPAENAALPAGTLKVVAAETLERAEDADAVPARGDYVFPPLDLLAAPKPEALEQTEDYEARGQIIINELANFKCPATLSSAQVGPTITRYEIKPGAGVKAERILNLQNNVAMALQAQSARLASVPEHGTIGIEVPNKKAKPVLIREVLESKAWHENKMEIPAVLGKDVTGKPVLIDLAKMPHGLIAGSSGSGKSVCLNGIITSILYHASPEEVRLVMVDPKVVELKVYNDAPHMLIPVITDMKRAPGALKWLIDEMERRYLLLEEAGVRNIVGYNAKIEKDKAEAARLAELAAASENGNAFEGVQNLSPEEKAAAVPAEISVPRDEGVLDELRGKKKLSYIVCIIDEFADIMAQNAAEIETGVARLTAKARAAGIHLILATQRPDAKTVTGLIKANLGTRIALRVTSGTNSRIILDEVGAETLIGKGDMLVLGPGSPFPQRAQGVWVSEEEIENIVHFLAEKNGKPKYADDVTSAIDSYAAEDDDDGAGGGNGVSDSRDELVGKAWDVIRTTKRASISNLQRKLGIGYNRAAKIIDILEEQGRIGPDLGPNKQREIYE</sequence>
<evidence type="ECO:0000256" key="1">
    <source>
        <dbReference type="ARBA" id="ARBA00004651"/>
    </source>
</evidence>
<evidence type="ECO:0000256" key="8">
    <source>
        <dbReference type="ARBA" id="ARBA00022840"/>
    </source>
</evidence>
<protein>
    <submittedName>
        <fullName evidence="17">DNA translocase FtsK</fullName>
    </submittedName>
</protein>
<dbReference type="InterPro" id="IPR027417">
    <property type="entry name" value="P-loop_NTPase"/>
</dbReference>
<evidence type="ECO:0000256" key="14">
    <source>
        <dbReference type="SAM" id="MobiDB-lite"/>
    </source>
</evidence>
<dbReference type="PANTHER" id="PTHR22683:SF41">
    <property type="entry name" value="DNA TRANSLOCASE FTSK"/>
    <property type="match status" value="1"/>
</dbReference>
<evidence type="ECO:0000256" key="2">
    <source>
        <dbReference type="ARBA" id="ARBA00006474"/>
    </source>
</evidence>
<dbReference type="SUPFAM" id="SSF46785">
    <property type="entry name" value="Winged helix' DNA-binding domain"/>
    <property type="match status" value="1"/>
</dbReference>
<dbReference type="Pfam" id="PF01580">
    <property type="entry name" value="FtsK_SpoIIIE"/>
    <property type="match status" value="1"/>
</dbReference>
<keyword evidence="3" id="KW-1003">Cell membrane</keyword>
<keyword evidence="9 15" id="KW-1133">Transmembrane helix</keyword>
<evidence type="ECO:0000259" key="16">
    <source>
        <dbReference type="PROSITE" id="PS50901"/>
    </source>
</evidence>
<keyword evidence="12" id="KW-0131">Cell cycle</keyword>
<reference evidence="17" key="1">
    <citation type="submission" date="2020-10" db="EMBL/GenBank/DDBJ databases">
        <authorList>
            <person name="Gilroy R."/>
        </authorList>
    </citation>
    <scope>NUCLEOTIDE SEQUENCE</scope>
    <source>
        <strain evidence="17">10669</strain>
    </source>
</reference>
<evidence type="ECO:0000256" key="10">
    <source>
        <dbReference type="ARBA" id="ARBA00023125"/>
    </source>
</evidence>
<dbReference type="InterPro" id="IPR018541">
    <property type="entry name" value="Ftsk_gamma"/>
</dbReference>
<dbReference type="Gene3D" id="3.40.50.300">
    <property type="entry name" value="P-loop containing nucleotide triphosphate hydrolases"/>
    <property type="match status" value="1"/>
</dbReference>
<dbReference type="GO" id="GO:0007059">
    <property type="term" value="P:chromosome segregation"/>
    <property type="evidence" value="ECO:0007669"/>
    <property type="project" value="UniProtKB-KW"/>
</dbReference>
<comment type="similarity">
    <text evidence="2">Belongs to the FtsK/SpoIIIE/SftA family.</text>
</comment>
<evidence type="ECO:0000256" key="12">
    <source>
        <dbReference type="ARBA" id="ARBA00023306"/>
    </source>
</evidence>
<keyword evidence="8 13" id="KW-0067">ATP-binding</keyword>
<gene>
    <name evidence="17" type="ORF">IAC75_01805</name>
</gene>
<dbReference type="Gene3D" id="1.10.10.10">
    <property type="entry name" value="Winged helix-like DNA-binding domain superfamily/Winged helix DNA-binding domain"/>
    <property type="match status" value="1"/>
</dbReference>
<evidence type="ECO:0000256" key="3">
    <source>
        <dbReference type="ARBA" id="ARBA00022475"/>
    </source>
</evidence>
<dbReference type="GO" id="GO:0003677">
    <property type="term" value="F:DNA binding"/>
    <property type="evidence" value="ECO:0007669"/>
    <property type="project" value="UniProtKB-KW"/>
</dbReference>
<dbReference type="GO" id="GO:0005524">
    <property type="term" value="F:ATP binding"/>
    <property type="evidence" value="ECO:0007669"/>
    <property type="project" value="UniProtKB-UniRule"/>
</dbReference>
<keyword evidence="6 13" id="KW-0547">Nucleotide-binding</keyword>
<evidence type="ECO:0000256" key="7">
    <source>
        <dbReference type="ARBA" id="ARBA00022829"/>
    </source>
</evidence>
<evidence type="ECO:0000313" key="18">
    <source>
        <dbReference type="Proteomes" id="UP000886812"/>
    </source>
</evidence>
<proteinExistence type="inferred from homology"/>
<dbReference type="PANTHER" id="PTHR22683">
    <property type="entry name" value="SPORULATION PROTEIN RELATED"/>
    <property type="match status" value="1"/>
</dbReference>
<dbReference type="InterPro" id="IPR041027">
    <property type="entry name" value="FtsK_alpha"/>
</dbReference>
<reference evidence="17" key="2">
    <citation type="journal article" date="2021" name="PeerJ">
        <title>Extensive microbial diversity within the chicken gut microbiome revealed by metagenomics and culture.</title>
        <authorList>
            <person name="Gilroy R."/>
            <person name="Ravi A."/>
            <person name="Getino M."/>
            <person name="Pursley I."/>
            <person name="Horton D.L."/>
            <person name="Alikhan N.F."/>
            <person name="Baker D."/>
            <person name="Gharbi K."/>
            <person name="Hall N."/>
            <person name="Watson M."/>
            <person name="Adriaenssens E.M."/>
            <person name="Foster-Nyarko E."/>
            <person name="Jarju S."/>
            <person name="Secka A."/>
            <person name="Antonio M."/>
            <person name="Oren A."/>
            <person name="Chaudhuri R.R."/>
            <person name="La Ragione R."/>
            <person name="Hildebrand F."/>
            <person name="Pallen M.J."/>
        </authorList>
    </citation>
    <scope>NUCLEOTIDE SEQUENCE</scope>
    <source>
        <strain evidence="17">10669</strain>
    </source>
</reference>
<dbReference type="InterPro" id="IPR002543">
    <property type="entry name" value="FtsK_dom"/>
</dbReference>
<feature type="transmembrane region" description="Helical" evidence="15">
    <location>
        <begin position="127"/>
        <end position="146"/>
    </location>
</feature>
<feature type="region of interest" description="Disordered" evidence="14">
    <location>
        <begin position="253"/>
        <end position="315"/>
    </location>
</feature>
<dbReference type="Pfam" id="PF17854">
    <property type="entry name" value="FtsK_alpha"/>
    <property type="match status" value="1"/>
</dbReference>
<feature type="compositionally biased region" description="Basic and acidic residues" evidence="14">
    <location>
        <begin position="257"/>
        <end position="269"/>
    </location>
</feature>
<dbReference type="Pfam" id="PF13491">
    <property type="entry name" value="FtsK_4TM"/>
    <property type="match status" value="1"/>
</dbReference>
<dbReference type="GO" id="GO:0051301">
    <property type="term" value="P:cell division"/>
    <property type="evidence" value="ECO:0007669"/>
    <property type="project" value="UniProtKB-KW"/>
</dbReference>
<keyword evidence="4" id="KW-0132">Cell division</keyword>
<dbReference type="PROSITE" id="PS50901">
    <property type="entry name" value="FTSK"/>
    <property type="match status" value="1"/>
</dbReference>
<accession>A0A9D1T189</accession>
<evidence type="ECO:0000256" key="13">
    <source>
        <dbReference type="PROSITE-ProRule" id="PRU00289"/>
    </source>
</evidence>
<name>A0A9D1T189_9BACT</name>
<keyword evidence="7" id="KW-0159">Chromosome partition</keyword>
<dbReference type="EMBL" id="DVOG01000049">
    <property type="protein sequence ID" value="HIV03867.1"/>
    <property type="molecule type" value="Genomic_DNA"/>
</dbReference>
<feature type="transmembrane region" description="Helical" evidence="15">
    <location>
        <begin position="90"/>
        <end position="115"/>
    </location>
</feature>
<keyword evidence="10" id="KW-0238">DNA-binding</keyword>
<feature type="region of interest" description="Disordered" evidence="14">
    <location>
        <begin position="1"/>
        <end position="21"/>
    </location>
</feature>
<dbReference type="Pfam" id="PF09397">
    <property type="entry name" value="FtsK_gamma"/>
    <property type="match status" value="1"/>
</dbReference>
<dbReference type="AlphaFoldDB" id="A0A9D1T189"/>
<dbReference type="SMART" id="SM00843">
    <property type="entry name" value="Ftsk_gamma"/>
    <property type="match status" value="1"/>
</dbReference>
<organism evidence="17 18">
    <name type="scientific">Candidatus Spyradosoma merdigallinarum</name>
    <dbReference type="NCBI Taxonomy" id="2840950"/>
    <lineage>
        <taxon>Bacteria</taxon>
        <taxon>Pseudomonadati</taxon>
        <taxon>Verrucomicrobiota</taxon>
        <taxon>Opitutia</taxon>
        <taxon>Opitutia incertae sedis</taxon>
        <taxon>Candidatus Spyradosoma</taxon>
    </lineage>
</organism>
<feature type="transmembrane region" description="Helical" evidence="15">
    <location>
        <begin position="185"/>
        <end position="209"/>
    </location>
</feature>
<feature type="binding site" evidence="13">
    <location>
        <begin position="544"/>
        <end position="551"/>
    </location>
    <ligand>
        <name>ATP</name>
        <dbReference type="ChEBI" id="CHEBI:30616"/>
    </ligand>
</feature>
<dbReference type="InterPro" id="IPR025199">
    <property type="entry name" value="FtsK_4TM"/>
</dbReference>
<keyword evidence="5 15" id="KW-0812">Transmembrane</keyword>
<dbReference type="InterPro" id="IPR036388">
    <property type="entry name" value="WH-like_DNA-bd_sf"/>
</dbReference>
<feature type="domain" description="FtsK" evidence="16">
    <location>
        <begin position="527"/>
        <end position="769"/>
    </location>
</feature>
<dbReference type="InterPro" id="IPR050206">
    <property type="entry name" value="FtsK/SpoIIIE/SftA"/>
</dbReference>
<feature type="transmembrane region" description="Helical" evidence="15">
    <location>
        <begin position="36"/>
        <end position="55"/>
    </location>
</feature>
<dbReference type="SUPFAM" id="SSF52540">
    <property type="entry name" value="P-loop containing nucleoside triphosphate hydrolases"/>
    <property type="match status" value="1"/>
</dbReference>
<evidence type="ECO:0000256" key="11">
    <source>
        <dbReference type="ARBA" id="ARBA00023136"/>
    </source>
</evidence>
<evidence type="ECO:0000313" key="17">
    <source>
        <dbReference type="EMBL" id="HIV03867.1"/>
    </source>
</evidence>
<dbReference type="Proteomes" id="UP000886812">
    <property type="component" value="Unassembled WGS sequence"/>
</dbReference>
<evidence type="ECO:0000256" key="4">
    <source>
        <dbReference type="ARBA" id="ARBA00022618"/>
    </source>
</evidence>
<comment type="subcellular location">
    <subcellularLocation>
        <location evidence="1">Cell membrane</location>
        <topology evidence="1">Multi-pass membrane protein</topology>
    </subcellularLocation>
</comment>
<evidence type="ECO:0000256" key="15">
    <source>
        <dbReference type="SAM" id="Phobius"/>
    </source>
</evidence>